<organism evidence="1 2">
    <name type="scientific">Thioclava nitratireducens</name>
    <dbReference type="NCBI Taxonomy" id="1915078"/>
    <lineage>
        <taxon>Bacteria</taxon>
        <taxon>Pseudomonadati</taxon>
        <taxon>Pseudomonadota</taxon>
        <taxon>Alphaproteobacteria</taxon>
        <taxon>Rhodobacterales</taxon>
        <taxon>Paracoccaceae</taxon>
        <taxon>Thioclava</taxon>
    </lineage>
</organism>
<dbReference type="InterPro" id="IPR032710">
    <property type="entry name" value="NTF2-like_dom_sf"/>
</dbReference>
<evidence type="ECO:0000313" key="2">
    <source>
        <dbReference type="Proteomes" id="UP000185622"/>
    </source>
</evidence>
<keyword evidence="2" id="KW-1185">Reference proteome</keyword>
<dbReference type="Gene3D" id="3.10.450.50">
    <property type="match status" value="1"/>
</dbReference>
<evidence type="ECO:0000313" key="1">
    <source>
        <dbReference type="EMBL" id="AQS48143.1"/>
    </source>
</evidence>
<protein>
    <recommendedName>
        <fullName evidence="3">Ester cyclase</fullName>
    </recommendedName>
</protein>
<gene>
    <name evidence="1" type="ORF">BMG03_10270</name>
</gene>
<proteinExistence type="predicted"/>
<dbReference type="EMBL" id="CP019437">
    <property type="protein sequence ID" value="AQS48143.1"/>
    <property type="molecule type" value="Genomic_DNA"/>
</dbReference>
<sequence length="129" mass="14270">MLARKDRLDEIDGLFDADVLTKGPISGLEIRPEVFGERVPALRAHLHGIQIAVMRHVESGEWLWTLLKVAGKSAQTARSVGFTGQLAMRFRGEKIVEAYNTHDVIALFEGLELMPPDTVALCLSGEMLE</sequence>
<dbReference type="SUPFAM" id="SSF54427">
    <property type="entry name" value="NTF2-like"/>
    <property type="match status" value="1"/>
</dbReference>
<evidence type="ECO:0008006" key="3">
    <source>
        <dbReference type="Google" id="ProtNLM"/>
    </source>
</evidence>
<dbReference type="Proteomes" id="UP000185622">
    <property type="component" value="Chromosome"/>
</dbReference>
<reference evidence="1 2" key="1">
    <citation type="submission" date="2017-01" db="EMBL/GenBank/DDBJ databases">
        <title>The complete genome sequence of a sulfur-oxidizing marine bacterium Thioclava sp. 25B10_4T.</title>
        <authorList>
            <person name="Liu Y."/>
            <person name="Lai Q."/>
            <person name="Shao Z."/>
        </authorList>
    </citation>
    <scope>NUCLEOTIDE SEQUENCE [LARGE SCALE GENOMIC DNA]</scope>
    <source>
        <strain evidence="1 2">25B10_4</strain>
    </source>
</reference>
<accession>A0ABN4XFP1</accession>
<name>A0ABN4XFP1_9RHOB</name>